<dbReference type="AlphaFoldDB" id="A0AAU8ANC3"/>
<protein>
    <recommendedName>
        <fullName evidence="3">BMP family ABC transporter substrate-binding protein</fullName>
    </recommendedName>
</protein>
<evidence type="ECO:0000313" key="2">
    <source>
        <dbReference type="EMBL" id="XCC96364.1"/>
    </source>
</evidence>
<evidence type="ECO:0008006" key="3">
    <source>
        <dbReference type="Google" id="ProtNLM"/>
    </source>
</evidence>
<proteinExistence type="predicted"/>
<feature type="signal peptide" evidence="1">
    <location>
        <begin position="1"/>
        <end position="25"/>
    </location>
</feature>
<name>A0AAU8ANC3_9RHOB</name>
<organism evidence="2">
    <name type="scientific">Alloyangia sp. H15</name>
    <dbReference type="NCBI Taxonomy" id="3029062"/>
    <lineage>
        <taxon>Bacteria</taxon>
        <taxon>Pseudomonadati</taxon>
        <taxon>Pseudomonadota</taxon>
        <taxon>Alphaproteobacteria</taxon>
        <taxon>Rhodobacterales</taxon>
        <taxon>Roseobacteraceae</taxon>
        <taxon>Alloyangia</taxon>
    </lineage>
</organism>
<dbReference type="RefSeq" id="WP_353475231.1">
    <property type="nucleotide sequence ID" value="NZ_CP123385.1"/>
</dbReference>
<accession>A0AAU8ANC3</accession>
<evidence type="ECO:0000256" key="1">
    <source>
        <dbReference type="SAM" id="SignalP"/>
    </source>
</evidence>
<dbReference type="Gene3D" id="3.40.50.2300">
    <property type="match status" value="1"/>
</dbReference>
<gene>
    <name evidence="2" type="ORF">PVT71_16885</name>
</gene>
<reference evidence="2" key="1">
    <citation type="submission" date="2023-02" db="EMBL/GenBank/DDBJ databases">
        <title>Description and genomic characterization of Salipiger bruguierae sp. nov., isolated from the sediment of mangrove plant Bruguiera sexangula.</title>
        <authorList>
            <person name="Long M."/>
        </authorList>
    </citation>
    <scope>NUCLEOTIDE SEQUENCE</scope>
    <source>
        <strain evidence="2">H15</strain>
    </source>
</reference>
<feature type="chain" id="PRO_5043459490" description="BMP family ABC transporter substrate-binding protein" evidence="1">
    <location>
        <begin position="26"/>
        <end position="126"/>
    </location>
</feature>
<keyword evidence="1" id="KW-0732">Signal</keyword>
<dbReference type="EMBL" id="CP123385">
    <property type="protein sequence ID" value="XCC96364.1"/>
    <property type="molecule type" value="Genomic_DNA"/>
</dbReference>
<sequence>MLKRRHFIAMAAVSASLLSSTTAVAAGVHRVEILMPGYRADKSWVDSGHDGLVAAQEKYGDIPEVQMIENMNSADMEQARTQLAMANELVTGVGGQLHYAIDQFQGGSWEVGSGKSEVGDKAFGLA</sequence>